<evidence type="ECO:0000256" key="3">
    <source>
        <dbReference type="ARBA" id="ARBA00023015"/>
    </source>
</evidence>
<keyword evidence="6" id="KW-0834">Unfolded protein response</keyword>
<dbReference type="SMART" id="SM00338">
    <property type="entry name" value="BRLZ"/>
    <property type="match status" value="1"/>
</dbReference>
<keyword evidence="3" id="KW-0805">Transcription regulation</keyword>
<keyword evidence="5" id="KW-0804">Transcription</keyword>
<dbReference type="OrthoDB" id="674948at2759"/>
<keyword evidence="11" id="KW-1185">Reference proteome</keyword>
<evidence type="ECO:0000256" key="5">
    <source>
        <dbReference type="ARBA" id="ARBA00023163"/>
    </source>
</evidence>
<dbReference type="EMBL" id="KV454445">
    <property type="protein sequence ID" value="ODQ76954.1"/>
    <property type="molecule type" value="Genomic_DNA"/>
</dbReference>
<evidence type="ECO:0000256" key="6">
    <source>
        <dbReference type="ARBA" id="ARBA00023230"/>
    </source>
</evidence>
<sequence length="295" mass="33053">MSTPQSTTDLQLQSQLESNFKSALPPRKRAKTQEEKEQRRIERILRNRRAAHASREKKRKHVEYLESYVQELELQLTRVLANQTVLEEDCKPSAETLAKLEALKDLSDYKENCCLTSTVTSTSTSEPSSKKRKASQDDDEDDEDDYDDYDDAKEGATDDLEVKAEESDAVPVAPQLSVKQAASEVANSPLMGAQPVQNAYLNIQGQNHYYNYLSPISINSPIYESPMDLTLDSYSPSPSTTSSQEDLVLFHNLSNVPKTILPSSMDFTLKHEESELSDLLLFSDLSHTPAVSVAM</sequence>
<organism evidence="10 11">
    <name type="scientific">Babjeviella inositovora NRRL Y-12698</name>
    <dbReference type="NCBI Taxonomy" id="984486"/>
    <lineage>
        <taxon>Eukaryota</taxon>
        <taxon>Fungi</taxon>
        <taxon>Dikarya</taxon>
        <taxon>Ascomycota</taxon>
        <taxon>Saccharomycotina</taxon>
        <taxon>Pichiomycetes</taxon>
        <taxon>Serinales incertae sedis</taxon>
        <taxon>Babjeviella</taxon>
    </lineage>
</organism>
<proteinExistence type="inferred from homology"/>
<protein>
    <recommendedName>
        <fullName evidence="9">BZIP domain-containing protein</fullName>
    </recommendedName>
</protein>
<dbReference type="InterPro" id="IPR046347">
    <property type="entry name" value="bZIP_sf"/>
</dbReference>
<keyword evidence="4" id="KW-0238">DNA-binding</keyword>
<dbReference type="Proteomes" id="UP000094336">
    <property type="component" value="Unassembled WGS sequence"/>
</dbReference>
<dbReference type="GO" id="GO:0005634">
    <property type="term" value="C:nucleus"/>
    <property type="evidence" value="ECO:0007669"/>
    <property type="project" value="UniProtKB-SubCell"/>
</dbReference>
<dbReference type="GO" id="GO:0000981">
    <property type="term" value="F:DNA-binding transcription factor activity, RNA polymerase II-specific"/>
    <property type="evidence" value="ECO:0007669"/>
    <property type="project" value="InterPro"/>
</dbReference>
<dbReference type="SUPFAM" id="SSF57959">
    <property type="entry name" value="Leucine zipper domain"/>
    <property type="match status" value="1"/>
</dbReference>
<dbReference type="InterPro" id="IPR004827">
    <property type="entry name" value="bZIP"/>
</dbReference>
<dbReference type="InterPro" id="IPR044280">
    <property type="entry name" value="Hac1/HY5"/>
</dbReference>
<evidence type="ECO:0000256" key="4">
    <source>
        <dbReference type="ARBA" id="ARBA00023125"/>
    </source>
</evidence>
<dbReference type="AlphaFoldDB" id="A0A1E3QHP1"/>
<dbReference type="STRING" id="984486.A0A1E3QHP1"/>
<comment type="similarity">
    <text evidence="2">Belongs to the bZIP family.</text>
</comment>
<dbReference type="GO" id="GO:0006986">
    <property type="term" value="P:response to unfolded protein"/>
    <property type="evidence" value="ECO:0007669"/>
    <property type="project" value="UniProtKB-KW"/>
</dbReference>
<dbReference type="Pfam" id="PF07716">
    <property type="entry name" value="bZIP_2"/>
    <property type="match status" value="1"/>
</dbReference>
<feature type="domain" description="BZIP" evidence="9">
    <location>
        <begin position="37"/>
        <end position="89"/>
    </location>
</feature>
<feature type="compositionally biased region" description="Low complexity" evidence="8">
    <location>
        <begin position="1"/>
        <end position="16"/>
    </location>
</feature>
<dbReference type="RefSeq" id="XP_018982282.1">
    <property type="nucleotide sequence ID" value="XM_019130670.1"/>
</dbReference>
<feature type="region of interest" description="Disordered" evidence="8">
    <location>
        <begin position="118"/>
        <end position="153"/>
    </location>
</feature>
<dbReference type="GO" id="GO:0003677">
    <property type="term" value="F:DNA binding"/>
    <property type="evidence" value="ECO:0007669"/>
    <property type="project" value="UniProtKB-KW"/>
</dbReference>
<evidence type="ECO:0000313" key="10">
    <source>
        <dbReference type="EMBL" id="ODQ76954.1"/>
    </source>
</evidence>
<dbReference type="PROSITE" id="PS00036">
    <property type="entry name" value="BZIP_BASIC"/>
    <property type="match status" value="1"/>
</dbReference>
<feature type="region of interest" description="Disordered" evidence="8">
    <location>
        <begin position="1"/>
        <end position="39"/>
    </location>
</feature>
<accession>A0A1E3QHP1</accession>
<dbReference type="PANTHER" id="PTHR46714">
    <property type="entry name" value="TRANSCRIPTIONAL ACTIVATOR HAC1"/>
    <property type="match status" value="1"/>
</dbReference>
<name>A0A1E3QHP1_9ASCO</name>
<evidence type="ECO:0000256" key="8">
    <source>
        <dbReference type="SAM" id="MobiDB-lite"/>
    </source>
</evidence>
<feature type="compositionally biased region" description="Low complexity" evidence="8">
    <location>
        <begin position="118"/>
        <end position="127"/>
    </location>
</feature>
<dbReference type="PROSITE" id="PS50217">
    <property type="entry name" value="BZIP"/>
    <property type="match status" value="1"/>
</dbReference>
<dbReference type="Gene3D" id="1.20.5.170">
    <property type="match status" value="1"/>
</dbReference>
<dbReference type="PANTHER" id="PTHR46714:SF6">
    <property type="entry name" value="TRANSCRIPTIONAL ACTIVATOR HAC1"/>
    <property type="match status" value="1"/>
</dbReference>
<keyword evidence="7" id="KW-0539">Nucleus</keyword>
<evidence type="ECO:0000256" key="1">
    <source>
        <dbReference type="ARBA" id="ARBA00004123"/>
    </source>
</evidence>
<evidence type="ECO:0000256" key="7">
    <source>
        <dbReference type="ARBA" id="ARBA00023242"/>
    </source>
</evidence>
<gene>
    <name evidence="10" type="ORF">BABINDRAFT_169569</name>
</gene>
<dbReference type="GO" id="GO:0045944">
    <property type="term" value="P:positive regulation of transcription by RNA polymerase II"/>
    <property type="evidence" value="ECO:0007669"/>
    <property type="project" value="InterPro"/>
</dbReference>
<evidence type="ECO:0000256" key="2">
    <source>
        <dbReference type="ARBA" id="ARBA00007163"/>
    </source>
</evidence>
<evidence type="ECO:0000259" key="9">
    <source>
        <dbReference type="PROSITE" id="PS50217"/>
    </source>
</evidence>
<evidence type="ECO:0000313" key="11">
    <source>
        <dbReference type="Proteomes" id="UP000094336"/>
    </source>
</evidence>
<feature type="compositionally biased region" description="Acidic residues" evidence="8">
    <location>
        <begin position="137"/>
        <end position="151"/>
    </location>
</feature>
<dbReference type="GeneID" id="30148523"/>
<reference evidence="11" key="1">
    <citation type="submission" date="2016-05" db="EMBL/GenBank/DDBJ databases">
        <title>Comparative genomics of biotechnologically important yeasts.</title>
        <authorList>
            <consortium name="DOE Joint Genome Institute"/>
            <person name="Riley R."/>
            <person name="Haridas S."/>
            <person name="Wolfe K.H."/>
            <person name="Lopes M.R."/>
            <person name="Hittinger C.T."/>
            <person name="Goker M."/>
            <person name="Salamov A."/>
            <person name="Wisecaver J."/>
            <person name="Long T.M."/>
            <person name="Aerts A.L."/>
            <person name="Barry K."/>
            <person name="Choi C."/>
            <person name="Clum A."/>
            <person name="Coughlan A.Y."/>
            <person name="Deshpande S."/>
            <person name="Douglass A.P."/>
            <person name="Hanson S.J."/>
            <person name="Klenk H.-P."/>
            <person name="Labutti K."/>
            <person name="Lapidus A."/>
            <person name="Lindquist E."/>
            <person name="Lipzen A."/>
            <person name="Meier-Kolthoff J.P."/>
            <person name="Ohm R.A."/>
            <person name="Otillar R.P."/>
            <person name="Pangilinan J."/>
            <person name="Peng Y."/>
            <person name="Rokas A."/>
            <person name="Rosa C.A."/>
            <person name="Scheuner C."/>
            <person name="Sibirny A.A."/>
            <person name="Slot J.C."/>
            <person name="Stielow J.B."/>
            <person name="Sun H."/>
            <person name="Kurtzman C.P."/>
            <person name="Blackwell M."/>
            <person name="Grigoriev I.V."/>
            <person name="Jeffries T.W."/>
        </authorList>
    </citation>
    <scope>NUCLEOTIDE SEQUENCE [LARGE SCALE GENOMIC DNA]</scope>
    <source>
        <strain evidence="11">NRRL Y-12698</strain>
    </source>
</reference>
<comment type="subcellular location">
    <subcellularLocation>
        <location evidence="1">Nucleus</location>
    </subcellularLocation>
</comment>